<accession>A0A9P5VH21</accession>
<proteinExistence type="predicted"/>
<feature type="non-terminal residue" evidence="1">
    <location>
        <position position="1"/>
    </location>
</feature>
<organism evidence="1 2">
    <name type="scientific">Podila minutissima</name>
    <dbReference type="NCBI Taxonomy" id="64525"/>
    <lineage>
        <taxon>Eukaryota</taxon>
        <taxon>Fungi</taxon>
        <taxon>Fungi incertae sedis</taxon>
        <taxon>Mucoromycota</taxon>
        <taxon>Mortierellomycotina</taxon>
        <taxon>Mortierellomycetes</taxon>
        <taxon>Mortierellales</taxon>
        <taxon>Mortierellaceae</taxon>
        <taxon>Podila</taxon>
    </lineage>
</organism>
<reference evidence="1" key="1">
    <citation type="journal article" date="2020" name="Fungal Divers.">
        <title>Resolving the Mortierellaceae phylogeny through synthesis of multi-gene phylogenetics and phylogenomics.</title>
        <authorList>
            <person name="Vandepol N."/>
            <person name="Liber J."/>
            <person name="Desiro A."/>
            <person name="Na H."/>
            <person name="Kennedy M."/>
            <person name="Barry K."/>
            <person name="Grigoriev I.V."/>
            <person name="Miller A.N."/>
            <person name="O'Donnell K."/>
            <person name="Stajich J.E."/>
            <person name="Bonito G."/>
        </authorList>
    </citation>
    <scope>NUCLEOTIDE SEQUENCE</scope>
    <source>
        <strain evidence="1">NVP1</strain>
    </source>
</reference>
<name>A0A9P5VH21_9FUNG</name>
<evidence type="ECO:0000313" key="2">
    <source>
        <dbReference type="Proteomes" id="UP000696485"/>
    </source>
</evidence>
<keyword evidence="2" id="KW-1185">Reference proteome</keyword>
<dbReference type="AlphaFoldDB" id="A0A9P5VH21"/>
<sequence length="129" mass="14540">LHLCDVVAQMLHYISWFTLKTLSIIGDNIDGWMQHPPSVVDAPRLMSVSIHGTDFEASQLSHASVLNVQRLIQANPRTELKFENVQLQDTCDWVLIVDRMDLSLLNVDGLPKCCASHLVSTSYSVYLFI</sequence>
<evidence type="ECO:0000313" key="1">
    <source>
        <dbReference type="EMBL" id="KAF9323343.1"/>
    </source>
</evidence>
<protein>
    <submittedName>
        <fullName evidence="1">Uncharacterized protein</fullName>
    </submittedName>
</protein>
<comment type="caution">
    <text evidence="1">The sequence shown here is derived from an EMBL/GenBank/DDBJ whole genome shotgun (WGS) entry which is preliminary data.</text>
</comment>
<dbReference type="Proteomes" id="UP000696485">
    <property type="component" value="Unassembled WGS sequence"/>
</dbReference>
<dbReference type="EMBL" id="JAAAUY010001306">
    <property type="protein sequence ID" value="KAF9323343.1"/>
    <property type="molecule type" value="Genomic_DNA"/>
</dbReference>
<gene>
    <name evidence="1" type="ORF">BG006_001550</name>
</gene>